<dbReference type="EMBL" id="CP093846">
    <property type="protein sequence ID" value="UNS99674.1"/>
    <property type="molecule type" value="Genomic_DNA"/>
</dbReference>
<reference evidence="2 3" key="1">
    <citation type="journal article" date="2023" name="Microbiol. Spectr.">
        <title>Synergy between Genome Mining, Metabolomics, and Bioinformatics Uncovers Antibacterial Chlorinated Carbazole Alkaloids and Their Biosynthetic Gene Cluster from Streptomyces tubbatahanensis sp. nov., a Novel Actinomycete Isolated from Sulu Sea, Philippines.</title>
        <authorList>
            <person name="Tenebro C.P."/>
            <person name="Trono D.J.V.L."/>
            <person name="Balida L.A.P."/>
            <person name="Bayog L.K.A."/>
            <person name="Bruna J.R."/>
            <person name="Sabido E.M."/>
            <person name="Caspe D.P.C."/>
            <person name="de Los Santos E.L.C."/>
            <person name="Saludes J.P."/>
            <person name="Dalisay D.S."/>
        </authorList>
    </citation>
    <scope>NUCLEOTIDE SEQUENCE [LARGE SCALE GENOMIC DNA]</scope>
    <source>
        <strain evidence="2 3">DSD3025</strain>
    </source>
</reference>
<protein>
    <submittedName>
        <fullName evidence="2">Perilipin family protein</fullName>
    </submittedName>
</protein>
<proteinExistence type="predicted"/>
<evidence type="ECO:0000313" key="3">
    <source>
        <dbReference type="Proteomes" id="UP001202244"/>
    </source>
</evidence>
<sequence>MSGYHNNYQADLVGLDQTFQQLDGMAGAPKRLLDDFDRSVEATRWWNGTDDDFHDETEDQDQRQIESCRKIVGSLEMFTAGLQSAVRKSMGSIEGVHTDVQDQIHDAQQNAGSYDTGGGGKR</sequence>
<dbReference type="RefSeq" id="WP_242755513.1">
    <property type="nucleotide sequence ID" value="NZ_CP093846.1"/>
</dbReference>
<evidence type="ECO:0000256" key="1">
    <source>
        <dbReference type="SAM" id="MobiDB-lite"/>
    </source>
</evidence>
<accession>A0ABY3XYP3</accession>
<keyword evidence="3" id="KW-1185">Reference proteome</keyword>
<feature type="region of interest" description="Disordered" evidence="1">
    <location>
        <begin position="98"/>
        <end position="122"/>
    </location>
</feature>
<evidence type="ECO:0000313" key="2">
    <source>
        <dbReference type="EMBL" id="UNS99674.1"/>
    </source>
</evidence>
<gene>
    <name evidence="2" type="ORF">MMF93_26900</name>
</gene>
<organism evidence="2 3">
    <name type="scientific">Streptomyces tubbatahanensis</name>
    <dbReference type="NCBI Taxonomy" id="2923272"/>
    <lineage>
        <taxon>Bacteria</taxon>
        <taxon>Bacillati</taxon>
        <taxon>Actinomycetota</taxon>
        <taxon>Actinomycetes</taxon>
        <taxon>Kitasatosporales</taxon>
        <taxon>Streptomycetaceae</taxon>
        <taxon>Streptomyces</taxon>
    </lineage>
</organism>
<name>A0ABY3XYP3_9ACTN</name>
<dbReference type="Proteomes" id="UP001202244">
    <property type="component" value="Chromosome"/>
</dbReference>